<keyword evidence="1" id="KW-1133">Transmembrane helix</keyword>
<organism evidence="3 4">
    <name type="scientific">Thioalkalivibrio denitrificans</name>
    <dbReference type="NCBI Taxonomy" id="108003"/>
    <lineage>
        <taxon>Bacteria</taxon>
        <taxon>Pseudomonadati</taxon>
        <taxon>Pseudomonadota</taxon>
        <taxon>Gammaproteobacteria</taxon>
        <taxon>Chromatiales</taxon>
        <taxon>Ectothiorhodospiraceae</taxon>
        <taxon>Thioalkalivibrio</taxon>
    </lineage>
</organism>
<dbReference type="STRING" id="108003.B1C78_00045"/>
<dbReference type="RefSeq" id="WP_077277112.1">
    <property type="nucleotide sequence ID" value="NZ_MVBK01000001.1"/>
</dbReference>
<evidence type="ECO:0000259" key="2">
    <source>
        <dbReference type="PROSITE" id="PS51352"/>
    </source>
</evidence>
<dbReference type="EMBL" id="MVBK01000001">
    <property type="protein sequence ID" value="OOG28780.1"/>
    <property type="molecule type" value="Genomic_DNA"/>
</dbReference>
<dbReference type="PANTHER" id="PTHR42852:SF13">
    <property type="entry name" value="PROTEIN DIPZ"/>
    <property type="match status" value="1"/>
</dbReference>
<name>A0A1V3NUL9_9GAMM</name>
<protein>
    <submittedName>
        <fullName evidence="3">Redoxin</fullName>
    </submittedName>
</protein>
<accession>A0A1V3NUL9</accession>
<feature type="transmembrane region" description="Helical" evidence="1">
    <location>
        <begin position="6"/>
        <end position="24"/>
    </location>
</feature>
<dbReference type="PROSITE" id="PS51352">
    <property type="entry name" value="THIOREDOXIN_2"/>
    <property type="match status" value="1"/>
</dbReference>
<reference evidence="3 4" key="1">
    <citation type="submission" date="2017-02" db="EMBL/GenBank/DDBJ databases">
        <title>Genomic diversity within the haloalkaliphilic genus Thioalkalivibrio.</title>
        <authorList>
            <person name="Ahn A.-C."/>
            <person name="Meier-Kolthoff J."/>
            <person name="Overmars L."/>
            <person name="Richter M."/>
            <person name="Woyke T."/>
            <person name="Sorokin D.Y."/>
            <person name="Muyzer G."/>
        </authorList>
    </citation>
    <scope>NUCLEOTIDE SEQUENCE [LARGE SCALE GENOMIC DNA]</scope>
    <source>
        <strain evidence="3 4">ALJD</strain>
    </source>
</reference>
<dbReference type="OrthoDB" id="9788279at2"/>
<feature type="domain" description="Thioredoxin" evidence="2">
    <location>
        <begin position="26"/>
        <end position="166"/>
    </location>
</feature>
<evidence type="ECO:0000313" key="3">
    <source>
        <dbReference type="EMBL" id="OOG28780.1"/>
    </source>
</evidence>
<dbReference type="InterPro" id="IPR013766">
    <property type="entry name" value="Thioredoxin_domain"/>
</dbReference>
<evidence type="ECO:0000256" key="1">
    <source>
        <dbReference type="SAM" id="Phobius"/>
    </source>
</evidence>
<dbReference type="AlphaFoldDB" id="A0A1V3NUL9"/>
<proteinExistence type="predicted"/>
<sequence>MKTRDILAIAIVAVLVAGGLYLWLAPEGLRPAPDVSLQTLNGETVSIHGLRGQPVLVTFWATTCPSCIREMPHLVELHERYNARGLEVVGIAMSYDRADHVREVVETRALPYIIAQDVDSEAAQAFGQVRLTPTSFLISPEGRIVYQKLGDIDWDVVERNLERWLG</sequence>
<comment type="caution">
    <text evidence="3">The sequence shown here is derived from an EMBL/GenBank/DDBJ whole genome shotgun (WGS) entry which is preliminary data.</text>
</comment>
<dbReference type="PANTHER" id="PTHR42852">
    <property type="entry name" value="THIOL:DISULFIDE INTERCHANGE PROTEIN DSBE"/>
    <property type="match status" value="1"/>
</dbReference>
<dbReference type="SUPFAM" id="SSF52833">
    <property type="entry name" value="Thioredoxin-like"/>
    <property type="match status" value="1"/>
</dbReference>
<dbReference type="CDD" id="cd02966">
    <property type="entry name" value="TlpA_like_family"/>
    <property type="match status" value="1"/>
</dbReference>
<dbReference type="GO" id="GO:0016491">
    <property type="term" value="F:oxidoreductase activity"/>
    <property type="evidence" value="ECO:0007669"/>
    <property type="project" value="InterPro"/>
</dbReference>
<keyword evidence="1" id="KW-0812">Transmembrane</keyword>
<dbReference type="Proteomes" id="UP000189462">
    <property type="component" value="Unassembled WGS sequence"/>
</dbReference>
<gene>
    <name evidence="3" type="ORF">B1C78_00045</name>
</gene>
<keyword evidence="4" id="KW-1185">Reference proteome</keyword>
<dbReference type="InterPro" id="IPR050553">
    <property type="entry name" value="Thioredoxin_ResA/DsbE_sf"/>
</dbReference>
<dbReference type="InterPro" id="IPR013740">
    <property type="entry name" value="Redoxin"/>
</dbReference>
<dbReference type="Gene3D" id="3.40.30.10">
    <property type="entry name" value="Glutaredoxin"/>
    <property type="match status" value="1"/>
</dbReference>
<keyword evidence="1" id="KW-0472">Membrane</keyword>
<dbReference type="InterPro" id="IPR036249">
    <property type="entry name" value="Thioredoxin-like_sf"/>
</dbReference>
<evidence type="ECO:0000313" key="4">
    <source>
        <dbReference type="Proteomes" id="UP000189462"/>
    </source>
</evidence>
<dbReference type="Pfam" id="PF08534">
    <property type="entry name" value="Redoxin"/>
    <property type="match status" value="1"/>
</dbReference>